<proteinExistence type="predicted"/>
<dbReference type="InterPro" id="IPR023393">
    <property type="entry name" value="START-like_dom_sf"/>
</dbReference>
<dbReference type="SUPFAM" id="SSF55961">
    <property type="entry name" value="Bet v1-like"/>
    <property type="match status" value="1"/>
</dbReference>
<sequence length="124" mass="14279">MCRDWCELYERLWRPEAFPEWASGLSEAGLEQDGEVWRARGPEGPVTIRFTGHNPFGIMDHWVELGGGREVYVPLRVIRNGEGCLVTLTLFRWPEMSEDSFAADAAWIERDLQTLKKLAEESRP</sequence>
<dbReference type="Proteomes" id="UP000564885">
    <property type="component" value="Unassembled WGS sequence"/>
</dbReference>
<protein>
    <submittedName>
        <fullName evidence="1">Polyketide cyclase</fullName>
    </submittedName>
</protein>
<organism evidence="1 2">
    <name type="scientific">Enterovirga aerilata</name>
    <dbReference type="NCBI Taxonomy" id="2730920"/>
    <lineage>
        <taxon>Bacteria</taxon>
        <taxon>Pseudomonadati</taxon>
        <taxon>Pseudomonadota</taxon>
        <taxon>Alphaproteobacteria</taxon>
        <taxon>Hyphomicrobiales</taxon>
        <taxon>Methylobacteriaceae</taxon>
        <taxon>Enterovirga</taxon>
    </lineage>
</organism>
<gene>
    <name evidence="1" type="ORF">HJG44_01955</name>
</gene>
<accession>A0A849I527</accession>
<dbReference type="EMBL" id="JABEPP010000001">
    <property type="protein sequence ID" value="NNM71157.1"/>
    <property type="molecule type" value="Genomic_DNA"/>
</dbReference>
<reference evidence="1 2" key="1">
    <citation type="submission" date="2020-04" db="EMBL/GenBank/DDBJ databases">
        <title>Enterovirga sp. isolate from soil.</title>
        <authorList>
            <person name="Chea S."/>
            <person name="Kim D.-U."/>
        </authorList>
    </citation>
    <scope>NUCLEOTIDE SEQUENCE [LARGE SCALE GENOMIC DNA]</scope>
    <source>
        <strain evidence="1 2">DB1703</strain>
    </source>
</reference>
<name>A0A849I527_9HYPH</name>
<evidence type="ECO:0000313" key="1">
    <source>
        <dbReference type="EMBL" id="NNM71157.1"/>
    </source>
</evidence>
<evidence type="ECO:0000313" key="2">
    <source>
        <dbReference type="Proteomes" id="UP000564885"/>
    </source>
</evidence>
<dbReference type="AlphaFoldDB" id="A0A849I527"/>
<keyword evidence="2" id="KW-1185">Reference proteome</keyword>
<comment type="caution">
    <text evidence="1">The sequence shown here is derived from an EMBL/GenBank/DDBJ whole genome shotgun (WGS) entry which is preliminary data.</text>
</comment>
<dbReference type="Gene3D" id="3.30.530.20">
    <property type="match status" value="1"/>
</dbReference>